<evidence type="ECO:0000313" key="6">
    <source>
        <dbReference type="EMBL" id="TXC62648.1"/>
    </source>
</evidence>
<evidence type="ECO:0000256" key="2">
    <source>
        <dbReference type="ARBA" id="ARBA00023125"/>
    </source>
</evidence>
<name>A0A5C6TSH6_9SPHN</name>
<reference evidence="6 7" key="1">
    <citation type="journal article" date="2015" name="J. Microbiol.">
        <title>Sphingosinicella ginsenosidimutans sp. nov., with ginsenoside converting activity.</title>
        <authorList>
            <person name="Kim J.K."/>
            <person name="Kang M.S."/>
            <person name="Park S.C."/>
            <person name="Kim K.M."/>
            <person name="Choi K."/>
            <person name="Yoon M.H."/>
            <person name="Im W.T."/>
        </authorList>
    </citation>
    <scope>NUCLEOTIDE SEQUENCE [LARGE SCALE GENOMIC DNA]</scope>
    <source>
        <strain evidence="6 7">BS-11</strain>
    </source>
</reference>
<sequence length="196" mass="21833">MAARPAAVCSKACSKGSPTRPDHRARKNAGAVKFAPLHIISMLTMLQRGMENFAFEISDTARLIRREANRRVAFLGATRAQWRVLKWLAHTGGNLRQIELADALDVEPISLCRMIDRLEEAGLVERRRDEADRRAWRIHLTDKATPIVAELDAVSTAFNADILTGIPAADRDVARRVLAAIREKLGRFEQGLEQAS</sequence>
<dbReference type="GO" id="GO:0003677">
    <property type="term" value="F:DNA binding"/>
    <property type="evidence" value="ECO:0007669"/>
    <property type="project" value="UniProtKB-KW"/>
</dbReference>
<dbReference type="InterPro" id="IPR036390">
    <property type="entry name" value="WH_DNA-bd_sf"/>
</dbReference>
<keyword evidence="7" id="KW-1185">Reference proteome</keyword>
<dbReference type="PANTHER" id="PTHR33164:SF64">
    <property type="entry name" value="TRANSCRIPTIONAL REGULATOR SLYA"/>
    <property type="match status" value="1"/>
</dbReference>
<keyword evidence="3" id="KW-0804">Transcription</keyword>
<dbReference type="EMBL" id="VOQQ01000001">
    <property type="protein sequence ID" value="TXC62648.1"/>
    <property type="molecule type" value="Genomic_DNA"/>
</dbReference>
<feature type="domain" description="HTH marR-type" evidence="5">
    <location>
        <begin position="50"/>
        <end position="183"/>
    </location>
</feature>
<keyword evidence="2" id="KW-0238">DNA-binding</keyword>
<evidence type="ECO:0000313" key="7">
    <source>
        <dbReference type="Proteomes" id="UP000321249"/>
    </source>
</evidence>
<dbReference type="Pfam" id="PF01047">
    <property type="entry name" value="MarR"/>
    <property type="match status" value="1"/>
</dbReference>
<dbReference type="InterPro" id="IPR023187">
    <property type="entry name" value="Tscrpt_reg_MarR-type_CS"/>
</dbReference>
<evidence type="ECO:0000256" key="1">
    <source>
        <dbReference type="ARBA" id="ARBA00023015"/>
    </source>
</evidence>
<dbReference type="GO" id="GO:0003700">
    <property type="term" value="F:DNA-binding transcription factor activity"/>
    <property type="evidence" value="ECO:0007669"/>
    <property type="project" value="InterPro"/>
</dbReference>
<dbReference type="InterPro" id="IPR039422">
    <property type="entry name" value="MarR/SlyA-like"/>
</dbReference>
<dbReference type="PROSITE" id="PS50995">
    <property type="entry name" value="HTH_MARR_2"/>
    <property type="match status" value="1"/>
</dbReference>
<dbReference type="InterPro" id="IPR000835">
    <property type="entry name" value="HTH_MarR-typ"/>
</dbReference>
<dbReference type="Proteomes" id="UP000321249">
    <property type="component" value="Unassembled WGS sequence"/>
</dbReference>
<protein>
    <submittedName>
        <fullName evidence="6">MarR family transcriptional regulator</fullName>
    </submittedName>
</protein>
<dbReference type="AlphaFoldDB" id="A0A5C6TSH6"/>
<gene>
    <name evidence="6" type="ORF">FRZ32_02620</name>
</gene>
<evidence type="ECO:0000259" key="5">
    <source>
        <dbReference type="PROSITE" id="PS50995"/>
    </source>
</evidence>
<accession>A0A5C6TSH6</accession>
<dbReference type="GO" id="GO:0006950">
    <property type="term" value="P:response to stress"/>
    <property type="evidence" value="ECO:0007669"/>
    <property type="project" value="TreeGrafter"/>
</dbReference>
<dbReference type="InterPro" id="IPR036388">
    <property type="entry name" value="WH-like_DNA-bd_sf"/>
</dbReference>
<keyword evidence="1" id="KW-0805">Transcription regulation</keyword>
<dbReference type="SUPFAM" id="SSF46785">
    <property type="entry name" value="Winged helix' DNA-binding domain"/>
    <property type="match status" value="1"/>
</dbReference>
<dbReference type="PANTHER" id="PTHR33164">
    <property type="entry name" value="TRANSCRIPTIONAL REGULATOR, MARR FAMILY"/>
    <property type="match status" value="1"/>
</dbReference>
<dbReference type="PRINTS" id="PR00598">
    <property type="entry name" value="HTHMARR"/>
</dbReference>
<evidence type="ECO:0000256" key="4">
    <source>
        <dbReference type="SAM" id="MobiDB-lite"/>
    </source>
</evidence>
<organism evidence="6 7">
    <name type="scientific">Allosphingosinicella ginsenosidimutans</name>
    <dbReference type="NCBI Taxonomy" id="1176539"/>
    <lineage>
        <taxon>Bacteria</taxon>
        <taxon>Pseudomonadati</taxon>
        <taxon>Pseudomonadota</taxon>
        <taxon>Alphaproteobacteria</taxon>
        <taxon>Sphingomonadales</taxon>
        <taxon>Sphingomonadaceae</taxon>
        <taxon>Allosphingosinicella</taxon>
    </lineage>
</organism>
<dbReference type="Gene3D" id="1.10.10.10">
    <property type="entry name" value="Winged helix-like DNA-binding domain superfamily/Winged helix DNA-binding domain"/>
    <property type="match status" value="1"/>
</dbReference>
<feature type="region of interest" description="Disordered" evidence="4">
    <location>
        <begin position="1"/>
        <end position="27"/>
    </location>
</feature>
<dbReference type="PROSITE" id="PS01117">
    <property type="entry name" value="HTH_MARR_1"/>
    <property type="match status" value="1"/>
</dbReference>
<comment type="caution">
    <text evidence="6">The sequence shown here is derived from an EMBL/GenBank/DDBJ whole genome shotgun (WGS) entry which is preliminary data.</text>
</comment>
<dbReference type="SMART" id="SM00347">
    <property type="entry name" value="HTH_MARR"/>
    <property type="match status" value="1"/>
</dbReference>
<proteinExistence type="predicted"/>
<evidence type="ECO:0000256" key="3">
    <source>
        <dbReference type="ARBA" id="ARBA00023163"/>
    </source>
</evidence>